<dbReference type="Gene3D" id="4.10.60.10">
    <property type="entry name" value="Zinc finger, CCHC-type"/>
    <property type="match status" value="1"/>
</dbReference>
<keyword evidence="3" id="KW-0064">Aspartyl protease</keyword>
<keyword evidence="8" id="KW-1185">Reference proteome</keyword>
<dbReference type="InterPro" id="IPR043502">
    <property type="entry name" value="DNA/RNA_pol_sf"/>
</dbReference>
<dbReference type="PANTHER" id="PTHR42648">
    <property type="entry name" value="TRANSPOSASE, PUTATIVE-RELATED"/>
    <property type="match status" value="1"/>
</dbReference>
<dbReference type="InterPro" id="IPR001878">
    <property type="entry name" value="Znf_CCHC"/>
</dbReference>
<evidence type="ECO:0000313" key="7">
    <source>
        <dbReference type="EMBL" id="CAL1392560.1"/>
    </source>
</evidence>
<evidence type="ECO:0000256" key="3">
    <source>
        <dbReference type="ARBA" id="ARBA00022750"/>
    </source>
</evidence>
<evidence type="ECO:0000259" key="6">
    <source>
        <dbReference type="PROSITE" id="PS50994"/>
    </source>
</evidence>
<dbReference type="GO" id="GO:0015074">
    <property type="term" value="P:DNA integration"/>
    <property type="evidence" value="ECO:0007669"/>
    <property type="project" value="InterPro"/>
</dbReference>
<dbReference type="InterPro" id="IPR025724">
    <property type="entry name" value="GAG-pre-integrase_dom"/>
</dbReference>
<dbReference type="PANTHER" id="PTHR42648:SF28">
    <property type="entry name" value="TRANSPOSON-ENCODED PROTEIN WITH RIBONUCLEASE H-LIKE AND RETROVIRUS ZINC FINGER-LIKE DOMAINS"/>
    <property type="match status" value="1"/>
</dbReference>
<dbReference type="SMART" id="SM00343">
    <property type="entry name" value="ZnF_C2HC"/>
    <property type="match status" value="2"/>
</dbReference>
<keyword evidence="4" id="KW-0378">Hydrolase</keyword>
<dbReference type="GO" id="GO:0006508">
    <property type="term" value="P:proteolysis"/>
    <property type="evidence" value="ECO:0007669"/>
    <property type="project" value="UniProtKB-KW"/>
</dbReference>
<dbReference type="SUPFAM" id="SSF53098">
    <property type="entry name" value="Ribonuclease H-like"/>
    <property type="match status" value="1"/>
</dbReference>
<feature type="domain" description="Integrase catalytic" evidence="6">
    <location>
        <begin position="568"/>
        <end position="734"/>
    </location>
</feature>
<evidence type="ECO:0000313" key="8">
    <source>
        <dbReference type="Proteomes" id="UP001497516"/>
    </source>
</evidence>
<dbReference type="InterPro" id="IPR013103">
    <property type="entry name" value="RVT_2"/>
</dbReference>
<dbReference type="GO" id="GO:0003676">
    <property type="term" value="F:nucleic acid binding"/>
    <property type="evidence" value="ECO:0007669"/>
    <property type="project" value="InterPro"/>
</dbReference>
<evidence type="ECO:0000256" key="4">
    <source>
        <dbReference type="ARBA" id="ARBA00022801"/>
    </source>
</evidence>
<dbReference type="Gene3D" id="3.30.420.10">
    <property type="entry name" value="Ribonuclease H-like superfamily/Ribonuclease H"/>
    <property type="match status" value="1"/>
</dbReference>
<feature type="region of interest" description="Disordered" evidence="5">
    <location>
        <begin position="826"/>
        <end position="914"/>
    </location>
</feature>
<feature type="compositionally biased region" description="Low complexity" evidence="5">
    <location>
        <begin position="857"/>
        <end position="895"/>
    </location>
</feature>
<dbReference type="InterPro" id="IPR036875">
    <property type="entry name" value="Znf_CCHC_sf"/>
</dbReference>
<dbReference type="Proteomes" id="UP001497516">
    <property type="component" value="Chromosome 6"/>
</dbReference>
<dbReference type="InterPro" id="IPR039537">
    <property type="entry name" value="Retrotran_Ty1/copia-like"/>
</dbReference>
<dbReference type="InterPro" id="IPR036397">
    <property type="entry name" value="RNaseH_sf"/>
</dbReference>
<protein>
    <recommendedName>
        <fullName evidence="6">Integrase catalytic domain-containing protein</fullName>
    </recommendedName>
</protein>
<dbReference type="Pfam" id="PF00665">
    <property type="entry name" value="rve"/>
    <property type="match status" value="1"/>
</dbReference>
<keyword evidence="2" id="KW-0479">Metal-binding</keyword>
<dbReference type="InterPro" id="IPR001584">
    <property type="entry name" value="Integrase_cat-core"/>
</dbReference>
<organism evidence="7 8">
    <name type="scientific">Linum trigynum</name>
    <dbReference type="NCBI Taxonomy" id="586398"/>
    <lineage>
        <taxon>Eukaryota</taxon>
        <taxon>Viridiplantae</taxon>
        <taxon>Streptophyta</taxon>
        <taxon>Embryophyta</taxon>
        <taxon>Tracheophyta</taxon>
        <taxon>Spermatophyta</taxon>
        <taxon>Magnoliopsida</taxon>
        <taxon>eudicotyledons</taxon>
        <taxon>Gunneridae</taxon>
        <taxon>Pentapetalae</taxon>
        <taxon>rosids</taxon>
        <taxon>fabids</taxon>
        <taxon>Malpighiales</taxon>
        <taxon>Linaceae</taxon>
        <taxon>Linum</taxon>
    </lineage>
</organism>
<dbReference type="Pfam" id="PF22936">
    <property type="entry name" value="Pol_BBD"/>
    <property type="match status" value="1"/>
</dbReference>
<proteinExistence type="predicted"/>
<accession>A0AAV2F4F9</accession>
<gene>
    <name evidence="7" type="ORF">LTRI10_LOCUS33197</name>
</gene>
<evidence type="ECO:0000256" key="5">
    <source>
        <dbReference type="SAM" id="MobiDB-lite"/>
    </source>
</evidence>
<sequence>MVSEPSTGDSDRLGVRLDSKNYAVWEFQFRIFVEGKGLLPILEGTSPQPIVPPATEQALERWTMNNARVKTWLLGSIDPSIVLGLRLFTTAAEMWSHLRATYTTSNTAREFEIETELAALKQGDMDIATYYNRSVQLWTEEDLLSTSLRSAALSEDVRAERNQSRLLRFLMKLRPEFESVRSSLLNRDDLKFEGVVGRLLQEETRLRTQEKLDIRPGASEAVFSAEARAADDITAYAATRPQFQQRTTELTCSFCEEKGHVQKLCKKRNICVYCKRSGHIISECRTLQRRQQYVAQPGRTGSTSSRPAQAAYAVQQVDTAASPISVDAVEKLVQSALQKSLPGAINTAFAALQVSGKAKPWLLDSACFNHMTSDPLSLRNVRPVNNLRLQVANGEHISVTGVGLVSQPRVQLNDVMHVPKLTPNLVSVGQLIDDNCSVLFAPSGCFVQDLTTGRLIGRGSKKGRTFTLEELSSRGCLSPSESLPLPQVSSVSRPMSFSSTPVVFSSQSDNSWTLWHNRLGHPNSSRLQFMFKQQLLGNKSVVCSSKLPCSSCVEAKVKSISFPSSSTVITEPFHLIHTDLWGPSPITSRNGYKYFALFIDHATRYTWVYFLHLKSDLYEVATEFLTMIRTQFGKNVKIIRSDPGGEFSSNPLLAYYKAHGILCQKSYPGVSQQNGVVERKNRHSVELTRALLLASSVPTRFWPEAVSTAIRLINYQVTPVLNNQSPHFALYGNHPDYSRLRVFGCLCFVLLPRRERHKLSSKTVRCAFLGYSDIHKGYLCYDPSLGRIRIACHVVFFENVMFYESSSSESVSLLFSSTHLPSFGDDIDYDGAELPPDMPPPSPTSTLPMDSAPPSPTSSSSSSTLPTVSSPAVTASASSSSAPGSASPSSSATSHQPPPAATRHSRRANFGQPPARFGDFVAHAVAFIPIPTRYSQAKGNPDWDNAMTEEFNALDANHTWTIVDRPPPGVPVVGCRWLYNLKFHPDGSLERHKARVVAQGFTQEYGIDFDETFAPVAKMQTVRTLLAVAALRNWPLYQLDIKNAFLHGDLKEVVYMEIPPGYPSGSPDQVCLLHRSLYGLKQAPRAWFEKFQYTILSFGFQQSQNDPSLFTQSTSRGRVVLLIYVDDMIVTGDDDIGIAQLKANLRAAFSLKDLGSLSYFLGIEVHRSNRGILLSQHKYVNDLLEEHRFADCMPVRTPIELNLKLGKESGELLADSRLYRSIVGSLIYLVATRPDIAYAVQLVSQFMAAPRVDHMAAVHRIL</sequence>
<dbReference type="GO" id="GO:0004190">
    <property type="term" value="F:aspartic-type endopeptidase activity"/>
    <property type="evidence" value="ECO:0007669"/>
    <property type="project" value="UniProtKB-KW"/>
</dbReference>
<dbReference type="InterPro" id="IPR057670">
    <property type="entry name" value="SH3_retrovirus"/>
</dbReference>
<keyword evidence="1" id="KW-0645">Protease</keyword>
<dbReference type="PROSITE" id="PS50994">
    <property type="entry name" value="INTEGRASE"/>
    <property type="match status" value="1"/>
</dbReference>
<evidence type="ECO:0000256" key="1">
    <source>
        <dbReference type="ARBA" id="ARBA00022670"/>
    </source>
</evidence>
<dbReference type="Pfam" id="PF13976">
    <property type="entry name" value="gag_pre-integrs"/>
    <property type="match status" value="1"/>
</dbReference>
<evidence type="ECO:0000256" key="2">
    <source>
        <dbReference type="ARBA" id="ARBA00022723"/>
    </source>
</evidence>
<dbReference type="SUPFAM" id="SSF57756">
    <property type="entry name" value="Retrovirus zinc finger-like domains"/>
    <property type="match status" value="1"/>
</dbReference>
<dbReference type="EMBL" id="OZ034819">
    <property type="protein sequence ID" value="CAL1392560.1"/>
    <property type="molecule type" value="Genomic_DNA"/>
</dbReference>
<dbReference type="Pfam" id="PF25597">
    <property type="entry name" value="SH3_retrovirus"/>
    <property type="match status" value="1"/>
</dbReference>
<dbReference type="Pfam" id="PF07727">
    <property type="entry name" value="RVT_2"/>
    <property type="match status" value="1"/>
</dbReference>
<reference evidence="7 8" key="1">
    <citation type="submission" date="2024-04" db="EMBL/GenBank/DDBJ databases">
        <authorList>
            <person name="Fracassetti M."/>
        </authorList>
    </citation>
    <scope>NUCLEOTIDE SEQUENCE [LARGE SCALE GENOMIC DNA]</scope>
</reference>
<dbReference type="GO" id="GO:0008270">
    <property type="term" value="F:zinc ion binding"/>
    <property type="evidence" value="ECO:0007669"/>
    <property type="project" value="InterPro"/>
</dbReference>
<dbReference type="InterPro" id="IPR012337">
    <property type="entry name" value="RNaseH-like_sf"/>
</dbReference>
<dbReference type="Pfam" id="PF14223">
    <property type="entry name" value="Retrotran_gag_2"/>
    <property type="match status" value="1"/>
</dbReference>
<dbReference type="AlphaFoldDB" id="A0AAV2F4F9"/>
<dbReference type="InterPro" id="IPR054722">
    <property type="entry name" value="PolX-like_BBD"/>
</dbReference>
<dbReference type="SUPFAM" id="SSF56672">
    <property type="entry name" value="DNA/RNA polymerases"/>
    <property type="match status" value="1"/>
</dbReference>
<name>A0AAV2F4F9_9ROSI</name>